<reference evidence="3 4" key="1">
    <citation type="submission" date="2024-01" db="EMBL/GenBank/DDBJ databases">
        <authorList>
            <person name="Allen C."/>
            <person name="Tagirdzhanova G."/>
        </authorList>
    </citation>
    <scope>NUCLEOTIDE SEQUENCE [LARGE SCALE GENOMIC DNA]</scope>
</reference>
<protein>
    <submittedName>
        <fullName evidence="3">Uncharacterized protein</fullName>
    </submittedName>
</protein>
<feature type="region of interest" description="Disordered" evidence="1">
    <location>
        <begin position="50"/>
        <end position="72"/>
    </location>
</feature>
<evidence type="ECO:0000313" key="4">
    <source>
        <dbReference type="Proteomes" id="UP001642406"/>
    </source>
</evidence>
<comment type="caution">
    <text evidence="3">The sequence shown here is derived from an EMBL/GenBank/DDBJ whole genome shotgun (WGS) entry which is preliminary data.</text>
</comment>
<proteinExistence type="predicted"/>
<keyword evidence="2" id="KW-0472">Membrane</keyword>
<name>A0ABP0CFB9_9PEZI</name>
<sequence length="670" mass="72573">MDKIQLVAGDHITCSQANTDIKASSLGSVSKREACKDNVIETITAISREDSLRGESQPPQQPRPSMSTQAPPLAQSFCKGTALQILSAWAWEIWFCCISVASFATIVAVLGSCDNNSLPKLPLHISLNTLIAFLATLAKAALMIPIAESISQWKWNWFRTHRNLADFQTFDMASRGLWGSFSLIGTTRWRNIATVGAAVTIIGVVTSPITQQTVSYPERLASSNGTATTWAARHIGDSSGQPYPEFLRMVDSIHSGIQPNGAKNYTDLEPECSTAECSFPSFPTLGVCAKVANATALLNVTVLPNAGFNDSSGWGDETSINTRMVAYNVTAPQPGAWITTPVAYTMNYFTLNESLYFQDDRDLRYTTLHDGLVIYSNGPNISYPNHDVTAVPTFQAAEVVLHLCVKTLDVKVSQGKAVTTSSNEQFHILGDVPSEPIFKHECVSWGITGEVTPFVCGYVPHQPRTPYTIALEGPGGNFSAHSKLLAEVTVDMHLGLTTFWNWNGRAGSSETGADVGMKLINAVWGTNDGLEAQFERITQVANGIAIGGTNMLRTMQPFKGTANSYMVQGTAWASETYVHVRWGWLAFLGAQIAICIAFLVFTIVATHVSGTMVLKSSPLAALLALSQSDRDALGNLGTEADMKQRAAMYKATLVGNELVLTDRLDSRQHV</sequence>
<feature type="transmembrane region" description="Helical" evidence="2">
    <location>
        <begin position="582"/>
        <end position="605"/>
    </location>
</feature>
<keyword evidence="2" id="KW-1133">Transmembrane helix</keyword>
<dbReference type="Proteomes" id="UP001642406">
    <property type="component" value="Unassembled WGS sequence"/>
</dbReference>
<dbReference type="EMBL" id="CAWUHC010000086">
    <property type="protein sequence ID" value="CAK7230310.1"/>
    <property type="molecule type" value="Genomic_DNA"/>
</dbReference>
<accession>A0ABP0CFB9</accession>
<evidence type="ECO:0000256" key="1">
    <source>
        <dbReference type="SAM" id="MobiDB-lite"/>
    </source>
</evidence>
<dbReference type="InterPro" id="IPR021514">
    <property type="entry name" value="DUF3176"/>
</dbReference>
<evidence type="ECO:0000256" key="2">
    <source>
        <dbReference type="SAM" id="Phobius"/>
    </source>
</evidence>
<evidence type="ECO:0000313" key="3">
    <source>
        <dbReference type="EMBL" id="CAK7230310.1"/>
    </source>
</evidence>
<feature type="transmembrane region" description="Helical" evidence="2">
    <location>
        <begin position="89"/>
        <end position="113"/>
    </location>
</feature>
<dbReference type="PANTHER" id="PTHR35394">
    <property type="entry name" value="DUF3176 DOMAIN-CONTAINING PROTEIN"/>
    <property type="match status" value="1"/>
</dbReference>
<feature type="transmembrane region" description="Helical" evidence="2">
    <location>
        <begin position="125"/>
        <end position="146"/>
    </location>
</feature>
<keyword evidence="4" id="KW-1185">Reference proteome</keyword>
<keyword evidence="2" id="KW-0812">Transmembrane</keyword>
<dbReference type="PANTHER" id="PTHR35394:SF5">
    <property type="entry name" value="DUF3176 DOMAIN-CONTAINING PROTEIN"/>
    <property type="match status" value="1"/>
</dbReference>
<dbReference type="Pfam" id="PF11374">
    <property type="entry name" value="DUF3176"/>
    <property type="match status" value="1"/>
</dbReference>
<gene>
    <name evidence="3" type="ORF">SBRCBS47491_007541</name>
</gene>
<organism evidence="3 4">
    <name type="scientific">Sporothrix bragantina</name>
    <dbReference type="NCBI Taxonomy" id="671064"/>
    <lineage>
        <taxon>Eukaryota</taxon>
        <taxon>Fungi</taxon>
        <taxon>Dikarya</taxon>
        <taxon>Ascomycota</taxon>
        <taxon>Pezizomycotina</taxon>
        <taxon>Sordariomycetes</taxon>
        <taxon>Sordariomycetidae</taxon>
        <taxon>Ophiostomatales</taxon>
        <taxon>Ophiostomataceae</taxon>
        <taxon>Sporothrix</taxon>
    </lineage>
</organism>